<dbReference type="Proteomes" id="UP000257123">
    <property type="component" value="Unassembled WGS sequence"/>
</dbReference>
<protein>
    <submittedName>
        <fullName evidence="2">Uncharacterized protein</fullName>
    </submittedName>
</protein>
<dbReference type="EMBL" id="NMUE01000002">
    <property type="protein sequence ID" value="RFA98267.1"/>
    <property type="molecule type" value="Genomic_DNA"/>
</dbReference>
<name>A0A371R5C7_9CREN</name>
<evidence type="ECO:0000313" key="1">
    <source>
        <dbReference type="EMBL" id="RFA98267.1"/>
    </source>
</evidence>
<proteinExistence type="predicted"/>
<evidence type="ECO:0000313" key="3">
    <source>
        <dbReference type="Proteomes" id="UP000256877"/>
    </source>
</evidence>
<reference evidence="3 4" key="1">
    <citation type="submission" date="2017-07" db="EMBL/GenBank/DDBJ databases">
        <title>Draft genome sequence of aerobic hyperthermophilic archaea, Pyrobaculum aerophilum YKB31 and YKB32.</title>
        <authorList>
            <person name="Mochizuki T."/>
            <person name="Berliner A.J."/>
            <person name="Yoshida-Takashima Y."/>
            <person name="Takaki Y."/>
            <person name="Nunoura T."/>
            <person name="Takai K."/>
        </authorList>
    </citation>
    <scope>NUCLEOTIDE SEQUENCE [LARGE SCALE GENOMIC DNA]</scope>
    <source>
        <strain evidence="1 4">YKB31</strain>
        <strain evidence="2 3">YKB32</strain>
    </source>
</reference>
<accession>A0A371R5C7</accession>
<organism evidence="2 3">
    <name type="scientific">Pyrobaculum aerophilum</name>
    <dbReference type="NCBI Taxonomy" id="13773"/>
    <lineage>
        <taxon>Archaea</taxon>
        <taxon>Thermoproteota</taxon>
        <taxon>Thermoprotei</taxon>
        <taxon>Thermoproteales</taxon>
        <taxon>Thermoproteaceae</taxon>
        <taxon>Pyrobaculum</taxon>
    </lineage>
</organism>
<evidence type="ECO:0000313" key="2">
    <source>
        <dbReference type="EMBL" id="RFA99292.1"/>
    </source>
</evidence>
<dbReference type="Proteomes" id="UP000256877">
    <property type="component" value="Unassembled WGS sequence"/>
</dbReference>
<dbReference type="RefSeq" id="WP_116420331.1">
    <property type="nucleotide sequence ID" value="NZ_NMUE01000002.1"/>
</dbReference>
<comment type="caution">
    <text evidence="2">The sequence shown here is derived from an EMBL/GenBank/DDBJ whole genome shotgun (WGS) entry which is preliminary data.</text>
</comment>
<dbReference type="AlphaFoldDB" id="A0A371R5C7"/>
<sequence>MVVTFREEGCFIFGTTRLTAEALYILRGCALAGWTALAALYGSALPLPYHPPVLQFVCQSLEDVVARAKQTSIRVWRGKARLSLGTRLGKEAEVIEGAVPSREFKCGLYIQSYAEAVEHIATYGPGKRYLKLLPKYLLYWDLNSL</sequence>
<dbReference type="EMBL" id="NMUF01000007">
    <property type="protein sequence ID" value="RFA99292.1"/>
    <property type="molecule type" value="Genomic_DNA"/>
</dbReference>
<evidence type="ECO:0000313" key="4">
    <source>
        <dbReference type="Proteomes" id="UP000257123"/>
    </source>
</evidence>
<gene>
    <name evidence="1" type="ORF">CGL51_00860</name>
    <name evidence="2" type="ORF">CGL52_03685</name>
</gene>
<dbReference type="OrthoDB" id="23660at2157"/>